<dbReference type="Pfam" id="PF04072">
    <property type="entry name" value="LCM"/>
    <property type="match status" value="1"/>
</dbReference>
<evidence type="ECO:0000256" key="3">
    <source>
        <dbReference type="ARBA" id="ARBA00022603"/>
    </source>
</evidence>
<dbReference type="PANTHER" id="PTHR43619:SF2">
    <property type="entry name" value="S-ADENOSYL-L-METHIONINE-DEPENDENT METHYLTRANSFERASES SUPERFAMILY PROTEIN"/>
    <property type="match status" value="1"/>
</dbReference>
<dbReference type="Gene3D" id="3.40.50.150">
    <property type="entry name" value="Vaccinia Virus protein VP39"/>
    <property type="match status" value="1"/>
</dbReference>
<name>A0A839QBG1_MYCIR</name>
<accession>A0A839QBG1</accession>
<comment type="similarity">
    <text evidence="2 6">Belongs to the UPF0677 family.</text>
</comment>
<dbReference type="RefSeq" id="WP_311736248.1">
    <property type="nucleotide sequence ID" value="NZ_JACHVU010000018.1"/>
</dbReference>
<dbReference type="InterPro" id="IPR011610">
    <property type="entry name" value="SAM_mthyl_Trfase_ML2640-like"/>
</dbReference>
<dbReference type="GO" id="GO:0008168">
    <property type="term" value="F:methyltransferase activity"/>
    <property type="evidence" value="ECO:0007669"/>
    <property type="project" value="UniProtKB-UniRule"/>
</dbReference>
<evidence type="ECO:0000256" key="7">
    <source>
        <dbReference type="SAM" id="MobiDB-lite"/>
    </source>
</evidence>
<comment type="function">
    <text evidence="1 6">Exhibits S-adenosyl-L-methionine-dependent methyltransferase activity.</text>
</comment>
<dbReference type="EC" id="2.1.1.-" evidence="6"/>
<evidence type="ECO:0000313" key="9">
    <source>
        <dbReference type="Proteomes" id="UP000550501"/>
    </source>
</evidence>
<dbReference type="InterPro" id="IPR029063">
    <property type="entry name" value="SAM-dependent_MTases_sf"/>
</dbReference>
<keyword evidence="9" id="KW-1185">Reference proteome</keyword>
<organism evidence="8 9">
    <name type="scientific">Mycolicibacterium iranicum</name>
    <name type="common">Mycobacterium iranicum</name>
    <dbReference type="NCBI Taxonomy" id="912594"/>
    <lineage>
        <taxon>Bacteria</taxon>
        <taxon>Bacillati</taxon>
        <taxon>Actinomycetota</taxon>
        <taxon>Actinomycetes</taxon>
        <taxon>Mycobacteriales</taxon>
        <taxon>Mycobacteriaceae</taxon>
        <taxon>Mycolicibacterium</taxon>
    </lineage>
</organism>
<keyword evidence="5 6" id="KW-0949">S-adenosyl-L-methionine</keyword>
<evidence type="ECO:0000256" key="5">
    <source>
        <dbReference type="ARBA" id="ARBA00022691"/>
    </source>
</evidence>
<dbReference type="Proteomes" id="UP000550501">
    <property type="component" value="Unassembled WGS sequence"/>
</dbReference>
<dbReference type="SUPFAM" id="SSF53335">
    <property type="entry name" value="S-adenosyl-L-methionine-dependent methyltransferases"/>
    <property type="match status" value="1"/>
</dbReference>
<proteinExistence type="inferred from homology"/>
<dbReference type="AlphaFoldDB" id="A0A839QBG1"/>
<keyword evidence="3 6" id="KW-0489">Methyltransferase</keyword>
<dbReference type="PANTHER" id="PTHR43619">
    <property type="entry name" value="S-ADENOSYL-L-METHIONINE-DEPENDENT METHYLTRANSFERASE YKTD-RELATED"/>
    <property type="match status" value="1"/>
</dbReference>
<evidence type="ECO:0000256" key="2">
    <source>
        <dbReference type="ARBA" id="ARBA00008138"/>
    </source>
</evidence>
<gene>
    <name evidence="8" type="ORF">FHR72_004989</name>
</gene>
<dbReference type="GO" id="GO:0032259">
    <property type="term" value="P:methylation"/>
    <property type="evidence" value="ECO:0007669"/>
    <property type="project" value="UniProtKB-KW"/>
</dbReference>
<evidence type="ECO:0000256" key="1">
    <source>
        <dbReference type="ARBA" id="ARBA00003907"/>
    </source>
</evidence>
<evidence type="ECO:0000256" key="4">
    <source>
        <dbReference type="ARBA" id="ARBA00022679"/>
    </source>
</evidence>
<evidence type="ECO:0000313" key="8">
    <source>
        <dbReference type="EMBL" id="MBB2993479.1"/>
    </source>
</evidence>
<sequence length="299" mass="31633">MDDTSNKAAVADTAVLVAAIRARESRRDTPLFADPFAARLAGDAGMAMLDQMIAEVGEQPTHQIVVRTRFFDEALLAAAQTVDQVVLVAAGLDARSYRLPWPSGATVYELDQPTVLAAKEAALIAERPRCRRIAIGADLAADWVSALSAAGHAAGRPTAWLIEGLLQYLDEPTVRTVFRGVDSLSAPGSVLLYDVVGETLLNSPALAEVRRSMAERGSPWLFGTDAPAELAQAHGWSATVTDIAEPGHAWGRWPAPPAPADALQAPRGYFVQAVKDTGRAPGRPPPGSYSGSLHTSRPG</sequence>
<dbReference type="NCBIfam" id="TIGR00027">
    <property type="entry name" value="mthyl_TIGR00027"/>
    <property type="match status" value="1"/>
</dbReference>
<keyword evidence="4 8" id="KW-0808">Transferase</keyword>
<reference evidence="8 9" key="1">
    <citation type="submission" date="2020-08" db="EMBL/GenBank/DDBJ databases">
        <title>The Agave Microbiome: Exploring the role of microbial communities in plant adaptations to desert environments.</title>
        <authorList>
            <person name="Partida-Martinez L.P."/>
        </authorList>
    </citation>
    <scope>NUCLEOTIDE SEQUENCE [LARGE SCALE GENOMIC DNA]</scope>
    <source>
        <strain evidence="8 9">AT2.18</strain>
    </source>
</reference>
<dbReference type="InterPro" id="IPR007213">
    <property type="entry name" value="Ppm1/Ppm2/Tcmp"/>
</dbReference>
<feature type="region of interest" description="Disordered" evidence="7">
    <location>
        <begin position="274"/>
        <end position="299"/>
    </location>
</feature>
<evidence type="ECO:0000256" key="6">
    <source>
        <dbReference type="RuleBase" id="RU362030"/>
    </source>
</evidence>
<protein>
    <recommendedName>
        <fullName evidence="6">S-adenosyl-L-methionine-dependent methyltransferase</fullName>
        <ecNumber evidence="6">2.1.1.-</ecNumber>
    </recommendedName>
</protein>
<comment type="caution">
    <text evidence="8">The sequence shown here is derived from an EMBL/GenBank/DDBJ whole genome shotgun (WGS) entry which is preliminary data.</text>
</comment>
<dbReference type="EMBL" id="JACHVU010000018">
    <property type="protein sequence ID" value="MBB2993479.1"/>
    <property type="molecule type" value="Genomic_DNA"/>
</dbReference>